<keyword evidence="2" id="KW-0812">Transmembrane</keyword>
<name>A0A848BR14_9FIRM</name>
<feature type="domain" description="DUF2157" evidence="3">
    <location>
        <begin position="15"/>
        <end position="156"/>
    </location>
</feature>
<organism evidence="4 5">
    <name type="scientific">Megasphaera hexanoica</name>
    <dbReference type="NCBI Taxonomy" id="1675036"/>
    <lineage>
        <taxon>Bacteria</taxon>
        <taxon>Bacillati</taxon>
        <taxon>Bacillota</taxon>
        <taxon>Negativicutes</taxon>
        <taxon>Veillonellales</taxon>
        <taxon>Veillonellaceae</taxon>
        <taxon>Megasphaera</taxon>
    </lineage>
</organism>
<evidence type="ECO:0000259" key="3">
    <source>
        <dbReference type="Pfam" id="PF09925"/>
    </source>
</evidence>
<feature type="transmembrane region" description="Helical" evidence="2">
    <location>
        <begin position="263"/>
        <end position="285"/>
    </location>
</feature>
<proteinExistence type="predicted"/>
<feature type="transmembrane region" description="Helical" evidence="2">
    <location>
        <begin position="291"/>
        <end position="311"/>
    </location>
</feature>
<dbReference type="InterPro" id="IPR018677">
    <property type="entry name" value="DUF2157"/>
</dbReference>
<dbReference type="EMBL" id="JABAFG010000004">
    <property type="protein sequence ID" value="NME27695.1"/>
    <property type="molecule type" value="Genomic_DNA"/>
</dbReference>
<feature type="transmembrane region" description="Helical" evidence="2">
    <location>
        <begin position="74"/>
        <end position="96"/>
    </location>
</feature>
<dbReference type="Pfam" id="PF09925">
    <property type="entry name" value="DUF2157"/>
    <property type="match status" value="1"/>
</dbReference>
<evidence type="ECO:0000256" key="2">
    <source>
        <dbReference type="SAM" id="Phobius"/>
    </source>
</evidence>
<gene>
    <name evidence="4" type="ORF">HF872_03515</name>
</gene>
<evidence type="ECO:0000313" key="4">
    <source>
        <dbReference type="EMBL" id="NME27695.1"/>
    </source>
</evidence>
<reference evidence="4 5" key="1">
    <citation type="submission" date="2020-04" db="EMBL/GenBank/DDBJ databases">
        <authorList>
            <person name="Hitch T.C.A."/>
            <person name="Wylensek D."/>
            <person name="Clavel T."/>
        </authorList>
    </citation>
    <scope>NUCLEOTIDE SEQUENCE [LARGE SCALE GENOMIC DNA]</scope>
    <source>
        <strain evidence="4 5">Oil-RF-744-FAT-WT-6-1</strain>
    </source>
</reference>
<feature type="region of interest" description="Disordered" evidence="1">
    <location>
        <begin position="421"/>
        <end position="473"/>
    </location>
</feature>
<feature type="region of interest" description="Disordered" evidence="1">
    <location>
        <begin position="496"/>
        <end position="584"/>
    </location>
</feature>
<dbReference type="AlphaFoldDB" id="A0A848BR14"/>
<evidence type="ECO:0000313" key="5">
    <source>
        <dbReference type="Proteomes" id="UP000591071"/>
    </source>
</evidence>
<protein>
    <submittedName>
        <fullName evidence="4">DUF2157 domain-containing protein</fullName>
    </submittedName>
</protein>
<evidence type="ECO:0000256" key="1">
    <source>
        <dbReference type="SAM" id="MobiDB-lite"/>
    </source>
</evidence>
<feature type="transmembrane region" description="Helical" evidence="2">
    <location>
        <begin position="318"/>
        <end position="338"/>
    </location>
</feature>
<keyword evidence="2" id="KW-0472">Membrane</keyword>
<feature type="transmembrane region" description="Helical" evidence="2">
    <location>
        <begin position="376"/>
        <end position="392"/>
    </location>
</feature>
<feature type="transmembrane region" description="Helical" evidence="2">
    <location>
        <begin position="231"/>
        <end position="251"/>
    </location>
</feature>
<feature type="transmembrane region" description="Helical" evidence="2">
    <location>
        <begin position="181"/>
        <end position="198"/>
    </location>
</feature>
<feature type="compositionally biased region" description="Basic residues" evidence="1">
    <location>
        <begin position="443"/>
        <end position="454"/>
    </location>
</feature>
<keyword evidence="2" id="KW-1133">Transmembrane helix</keyword>
<accession>A0A848BR14</accession>
<comment type="caution">
    <text evidence="4">The sequence shown here is derived from an EMBL/GenBank/DDBJ whole genome shotgun (WGS) entry which is preliminary data.</text>
</comment>
<feature type="transmembrane region" description="Helical" evidence="2">
    <location>
        <begin position="41"/>
        <end position="62"/>
    </location>
</feature>
<feature type="transmembrane region" description="Helical" evidence="2">
    <location>
        <begin position="398"/>
        <end position="414"/>
    </location>
</feature>
<feature type="transmembrane region" description="Helical" evidence="2">
    <location>
        <begin position="344"/>
        <end position="364"/>
    </location>
</feature>
<dbReference type="RefSeq" id="WP_170087270.1">
    <property type="nucleotide sequence ID" value="NZ_JABAFG010000004.1"/>
</dbReference>
<dbReference type="Proteomes" id="UP000591071">
    <property type="component" value="Unassembled WGS sequence"/>
</dbReference>
<feature type="transmembrane region" description="Helical" evidence="2">
    <location>
        <begin position="159"/>
        <end position="175"/>
    </location>
</feature>
<feature type="transmembrane region" description="Helical" evidence="2">
    <location>
        <begin position="207"/>
        <end position="225"/>
    </location>
</feature>
<feature type="transmembrane region" description="Helical" evidence="2">
    <location>
        <begin position="108"/>
        <end position="129"/>
    </location>
</feature>
<sequence>MEHMDTKWLEQQIREWESRGWVSREGAVQIRHILETKTAGIPLPLLIVVTALGLTIAGMALIWGLSGFWYQTSFAVRIGLAAGLLLFSQIAVGAGMLRSQQGTWGGEVIAVTHVLILGVSLAIALQTYYVGWDTPSYLAGWVLLSLPGIYLLRSAGAVILYALGVLLWAASGGPVNAPGGAAFMWILLVLLVPFYGLLQRHNDEIRLSVYSWTLTITVFAAFGLAALDSEYIPFLLLATLAAAIMLAGYSIDIRKAWGVPFRWFGRCAAAGSLLISSLPSSWYGIARIQGFHWTTITVTVILFLSILALLLKGVKKRFWGPVLYAGIPVIIAAETMLVRSGLYSSVPLIVSSIYLILIGFYEMVQGIQSGHTKHTKFGICALLCLVAAFFWSGSVSPLVPVVAIIILALVLIQIRRTSDSRRDAAERARHRTDLRHNVATVRANRKARSRRKKQPASIRKAGSPDVPAGQPAETDDMADVAEEMPEWMKSIHMPELKEEPEPPVPPAQTVTPREPELSRFTPPVFHNPDDIPLPPSVPAKEKAQAPAARPAQHHGSPWGSAAPKPEREKHFTHSPWSSEGGDRK</sequence>